<reference evidence="5 6" key="1">
    <citation type="submission" date="2019-02" db="EMBL/GenBank/DDBJ databases">
        <title>Deep-cultivation of Planctomycetes and their phenomic and genomic characterization uncovers novel biology.</title>
        <authorList>
            <person name="Wiegand S."/>
            <person name="Jogler M."/>
            <person name="Boedeker C."/>
            <person name="Pinto D."/>
            <person name="Vollmers J."/>
            <person name="Rivas-Marin E."/>
            <person name="Kohn T."/>
            <person name="Peeters S.H."/>
            <person name="Heuer A."/>
            <person name="Rast P."/>
            <person name="Oberbeckmann S."/>
            <person name="Bunk B."/>
            <person name="Jeske O."/>
            <person name="Meyerdierks A."/>
            <person name="Storesund J.E."/>
            <person name="Kallscheuer N."/>
            <person name="Luecker S."/>
            <person name="Lage O.M."/>
            <person name="Pohl T."/>
            <person name="Merkel B.J."/>
            <person name="Hornburger P."/>
            <person name="Mueller R.-W."/>
            <person name="Bruemmer F."/>
            <person name="Labrenz M."/>
            <person name="Spormann A.M."/>
            <person name="Op den Camp H."/>
            <person name="Overmann J."/>
            <person name="Amann R."/>
            <person name="Jetten M.S.M."/>
            <person name="Mascher T."/>
            <person name="Medema M.H."/>
            <person name="Devos D.P."/>
            <person name="Kaster A.-K."/>
            <person name="Ovreas L."/>
            <person name="Rohde M."/>
            <person name="Galperin M.Y."/>
            <person name="Jogler C."/>
        </authorList>
    </citation>
    <scope>NUCLEOTIDE SEQUENCE [LARGE SCALE GENOMIC DNA]</scope>
    <source>
        <strain evidence="5 6">Pan44</strain>
    </source>
</reference>
<dbReference type="InParanoid" id="A0A517SBE3"/>
<dbReference type="SUPFAM" id="SSF64263">
    <property type="entry name" value="Prokaryotic ribosomal protein L17"/>
    <property type="match status" value="1"/>
</dbReference>
<sequence>MRHRIKGRRLGRTGTHRAAMYKNMAASLIRTLGEFEPGDKKAPKVQGRIVTTVAKAKELRPFVEKLITLAKKSLPYEEQAAQFATKAERNSAEWKKWREGEGWQKWTKAKAPAVAARRRAFAALRDKEAVSLLFDTVAPRFADRQGGYLRIVRIAARRLGDSGEQALVEFVGVHDRAKRSKAAPLVVEPKQA</sequence>
<dbReference type="EMBL" id="CP036271">
    <property type="protein sequence ID" value="QDT53406.1"/>
    <property type="molecule type" value="Genomic_DNA"/>
</dbReference>
<proteinExistence type="inferred from homology"/>
<evidence type="ECO:0000256" key="1">
    <source>
        <dbReference type="ARBA" id="ARBA00008777"/>
    </source>
</evidence>
<comment type="similarity">
    <text evidence="1 4">Belongs to the bacterial ribosomal protein bL17 family.</text>
</comment>
<keyword evidence="3 4" id="KW-0687">Ribonucleoprotein</keyword>
<dbReference type="Gene3D" id="3.90.1030.10">
    <property type="entry name" value="Ribosomal protein L17"/>
    <property type="match status" value="1"/>
</dbReference>
<name>A0A517SBE3_9PLAN</name>
<evidence type="ECO:0000256" key="3">
    <source>
        <dbReference type="ARBA" id="ARBA00023274"/>
    </source>
</evidence>
<dbReference type="FunCoup" id="A0A517SBE3">
    <property type="interactions" value="616"/>
</dbReference>
<dbReference type="GO" id="GO:0022625">
    <property type="term" value="C:cytosolic large ribosomal subunit"/>
    <property type="evidence" value="ECO:0007669"/>
    <property type="project" value="TreeGrafter"/>
</dbReference>
<dbReference type="AlphaFoldDB" id="A0A517SBE3"/>
<evidence type="ECO:0000313" key="6">
    <source>
        <dbReference type="Proteomes" id="UP000315700"/>
    </source>
</evidence>
<dbReference type="HAMAP" id="MF_01368">
    <property type="entry name" value="Ribosomal_bL17"/>
    <property type="match status" value="1"/>
</dbReference>
<dbReference type="InterPro" id="IPR047859">
    <property type="entry name" value="Ribosomal_bL17_CS"/>
</dbReference>
<organism evidence="5 6">
    <name type="scientific">Caulifigura coniformis</name>
    <dbReference type="NCBI Taxonomy" id="2527983"/>
    <lineage>
        <taxon>Bacteria</taxon>
        <taxon>Pseudomonadati</taxon>
        <taxon>Planctomycetota</taxon>
        <taxon>Planctomycetia</taxon>
        <taxon>Planctomycetales</taxon>
        <taxon>Planctomycetaceae</taxon>
        <taxon>Caulifigura</taxon>
    </lineage>
</organism>
<dbReference type="GO" id="GO:0003735">
    <property type="term" value="F:structural constituent of ribosome"/>
    <property type="evidence" value="ECO:0007669"/>
    <property type="project" value="InterPro"/>
</dbReference>
<accession>A0A517SBE3</accession>
<protein>
    <recommendedName>
        <fullName evidence="4">Large ribosomal subunit protein bL17</fullName>
    </recommendedName>
</protein>
<dbReference type="PANTHER" id="PTHR14413:SF16">
    <property type="entry name" value="LARGE RIBOSOMAL SUBUNIT PROTEIN BL17M"/>
    <property type="match status" value="1"/>
</dbReference>
<dbReference type="KEGG" id="ccos:Pan44_14230"/>
<evidence type="ECO:0000256" key="2">
    <source>
        <dbReference type="ARBA" id="ARBA00022980"/>
    </source>
</evidence>
<dbReference type="InterPro" id="IPR036373">
    <property type="entry name" value="Ribosomal_bL17_sf"/>
</dbReference>
<dbReference type="Pfam" id="PF01196">
    <property type="entry name" value="Ribosomal_L17"/>
    <property type="match status" value="1"/>
</dbReference>
<keyword evidence="6" id="KW-1185">Reference proteome</keyword>
<dbReference type="GO" id="GO:0006412">
    <property type="term" value="P:translation"/>
    <property type="evidence" value="ECO:0007669"/>
    <property type="project" value="UniProtKB-UniRule"/>
</dbReference>
<dbReference type="Proteomes" id="UP000315700">
    <property type="component" value="Chromosome"/>
</dbReference>
<dbReference type="InterPro" id="IPR000456">
    <property type="entry name" value="Ribosomal_bL17"/>
</dbReference>
<keyword evidence="2 4" id="KW-0689">Ribosomal protein</keyword>
<gene>
    <name evidence="4 5" type="primary">rplQ</name>
    <name evidence="5" type="ORF">Pan44_14230</name>
</gene>
<dbReference type="OrthoDB" id="9809073at2"/>
<evidence type="ECO:0000256" key="4">
    <source>
        <dbReference type="HAMAP-Rule" id="MF_01368"/>
    </source>
</evidence>
<comment type="subunit">
    <text evidence="4">Part of the 50S ribosomal subunit. Contacts protein L32.</text>
</comment>
<dbReference type="RefSeq" id="WP_145028595.1">
    <property type="nucleotide sequence ID" value="NZ_CP036271.1"/>
</dbReference>
<dbReference type="PROSITE" id="PS01167">
    <property type="entry name" value="RIBOSOMAL_L17"/>
    <property type="match status" value="1"/>
</dbReference>
<dbReference type="PANTHER" id="PTHR14413">
    <property type="entry name" value="RIBOSOMAL PROTEIN L17"/>
    <property type="match status" value="1"/>
</dbReference>
<evidence type="ECO:0000313" key="5">
    <source>
        <dbReference type="EMBL" id="QDT53406.1"/>
    </source>
</evidence>